<evidence type="ECO:0008006" key="6">
    <source>
        <dbReference type="Google" id="ProtNLM"/>
    </source>
</evidence>
<dbReference type="PANTHER" id="PTHR31642:SF13">
    <property type="entry name" value="AGMATINE HYDROXYCINNAMOYLTRANSFERASE 1"/>
    <property type="match status" value="1"/>
</dbReference>
<dbReference type="Gene3D" id="3.30.559.10">
    <property type="entry name" value="Chloramphenicol acetyltransferase-like domain"/>
    <property type="match status" value="2"/>
</dbReference>
<proteinExistence type="inferred from homology"/>
<comment type="similarity">
    <text evidence="1">Belongs to the plant acyltransferase family.</text>
</comment>
<gene>
    <name evidence="4" type="ORF">K2173_020682</name>
</gene>
<keyword evidence="2" id="KW-0808">Transferase</keyword>
<comment type="caution">
    <text evidence="4">The sequence shown here is derived from an EMBL/GenBank/DDBJ whole genome shotgun (WGS) entry which is preliminary data.</text>
</comment>
<keyword evidence="5" id="KW-1185">Reference proteome</keyword>
<dbReference type="InterPro" id="IPR023213">
    <property type="entry name" value="CAT-like_dom_sf"/>
</dbReference>
<evidence type="ECO:0000256" key="1">
    <source>
        <dbReference type="ARBA" id="ARBA00009861"/>
    </source>
</evidence>
<dbReference type="AlphaFoldDB" id="A0AAV8TLG5"/>
<evidence type="ECO:0000256" key="3">
    <source>
        <dbReference type="ARBA" id="ARBA00023315"/>
    </source>
</evidence>
<dbReference type="PANTHER" id="PTHR31642">
    <property type="entry name" value="TRICHOTHECENE 3-O-ACETYLTRANSFERASE"/>
    <property type="match status" value="1"/>
</dbReference>
<dbReference type="Pfam" id="PF02458">
    <property type="entry name" value="Transferase"/>
    <property type="match status" value="1"/>
</dbReference>
<evidence type="ECO:0000313" key="5">
    <source>
        <dbReference type="Proteomes" id="UP001159364"/>
    </source>
</evidence>
<organism evidence="4 5">
    <name type="scientific">Erythroxylum novogranatense</name>
    <dbReference type="NCBI Taxonomy" id="1862640"/>
    <lineage>
        <taxon>Eukaryota</taxon>
        <taxon>Viridiplantae</taxon>
        <taxon>Streptophyta</taxon>
        <taxon>Embryophyta</taxon>
        <taxon>Tracheophyta</taxon>
        <taxon>Spermatophyta</taxon>
        <taxon>Magnoliopsida</taxon>
        <taxon>eudicotyledons</taxon>
        <taxon>Gunneridae</taxon>
        <taxon>Pentapetalae</taxon>
        <taxon>rosids</taxon>
        <taxon>fabids</taxon>
        <taxon>Malpighiales</taxon>
        <taxon>Erythroxylaceae</taxon>
        <taxon>Erythroxylum</taxon>
    </lineage>
</organism>
<dbReference type="EMBL" id="JAIWQS010000004">
    <property type="protein sequence ID" value="KAJ8767742.1"/>
    <property type="molecule type" value="Genomic_DNA"/>
</dbReference>
<dbReference type="GO" id="GO:0016747">
    <property type="term" value="F:acyltransferase activity, transferring groups other than amino-acyl groups"/>
    <property type="evidence" value="ECO:0007669"/>
    <property type="project" value="TreeGrafter"/>
</dbReference>
<evidence type="ECO:0000313" key="4">
    <source>
        <dbReference type="EMBL" id="KAJ8767742.1"/>
    </source>
</evidence>
<reference evidence="4 5" key="1">
    <citation type="submission" date="2021-09" db="EMBL/GenBank/DDBJ databases">
        <title>Genomic insights and catalytic innovation underlie evolution of tropane alkaloids biosynthesis.</title>
        <authorList>
            <person name="Wang Y.-J."/>
            <person name="Tian T."/>
            <person name="Huang J.-P."/>
            <person name="Huang S.-X."/>
        </authorList>
    </citation>
    <scope>NUCLEOTIDE SEQUENCE [LARGE SCALE GENOMIC DNA]</scope>
    <source>
        <strain evidence="4">KIB-2018</strain>
        <tissue evidence="4">Leaf</tissue>
    </source>
</reference>
<accession>A0AAV8TLG5</accession>
<keyword evidence="3" id="KW-0012">Acyltransferase</keyword>
<dbReference type="Proteomes" id="UP001159364">
    <property type="component" value="Linkage Group LG04"/>
</dbReference>
<dbReference type="FunFam" id="3.30.559.10:FF:000008">
    <property type="entry name" value="Tryptamine hydroxycinnamoyl transferase"/>
    <property type="match status" value="1"/>
</dbReference>
<dbReference type="InterPro" id="IPR050317">
    <property type="entry name" value="Plant_Fungal_Acyltransferase"/>
</dbReference>
<evidence type="ECO:0000256" key="2">
    <source>
        <dbReference type="ARBA" id="ARBA00022679"/>
    </source>
</evidence>
<sequence length="427" mass="48181">MKVKIESTRIVKPVYEGIAPSISNHIPLSVFDRVTYDTHVAVIYAYRPPTPSNTTIEIGLQRALSKYREFAGRLGENAKGDCVIFLNDKGVRFVEASLHGKLDRLMPLKPSPVLLTLHPRLSGVDELLQVQLTRFSCGSLVVGFTTHHLVADGHSTSNFLVAWGKVCRGLDMSPLPLHDRTIFQPRKPPSFEFEHRGVEYKIKSPIKYLPGKFDYLLDDIVMHKAHFTEEFLSKLKAKASQSNGANNDKPYSTFESLARGVGALETSQIRISVNGRMRLNPRVPNEYFGNLVLWAFPRARVKELLREPLPYAAKLIHDAIAKVNNNYFRSFIDFATQKVDKEDLEPTVESYDSVLCPNLEVDSWLRFPFYDFDFGGGSPYMFLPSYSPTEGMLFLLPSFLGDGSIDAFVALFHDTLASFEQICYSLD</sequence>
<name>A0AAV8TLG5_9ROSI</name>
<protein>
    <recommendedName>
        <fullName evidence="6">Agmatine coumaroyltransferase-2-like</fullName>
    </recommendedName>
</protein>